<proteinExistence type="predicted"/>
<protein>
    <submittedName>
        <fullName evidence="2">Uncharacterized protein</fullName>
    </submittedName>
</protein>
<evidence type="ECO:0000256" key="1">
    <source>
        <dbReference type="SAM" id="MobiDB-lite"/>
    </source>
</evidence>
<feature type="compositionally biased region" description="Basic and acidic residues" evidence="1">
    <location>
        <begin position="35"/>
        <end position="50"/>
    </location>
</feature>
<gene>
    <name evidence="2" type="ORF">NCTC13635_05845</name>
</gene>
<evidence type="ECO:0000313" key="3">
    <source>
        <dbReference type="Proteomes" id="UP000282433"/>
    </source>
</evidence>
<evidence type="ECO:0000313" key="2">
    <source>
        <dbReference type="EMBL" id="VEB06235.1"/>
    </source>
</evidence>
<name>A0A447S2I5_KLEPN</name>
<organism evidence="2 3">
    <name type="scientific">Klebsiella pneumoniae</name>
    <dbReference type="NCBI Taxonomy" id="573"/>
    <lineage>
        <taxon>Bacteria</taxon>
        <taxon>Pseudomonadati</taxon>
        <taxon>Pseudomonadota</taxon>
        <taxon>Gammaproteobacteria</taxon>
        <taxon>Enterobacterales</taxon>
        <taxon>Enterobacteriaceae</taxon>
        <taxon>Klebsiella/Raoultella group</taxon>
        <taxon>Klebsiella</taxon>
        <taxon>Klebsiella pneumoniae complex</taxon>
    </lineage>
</organism>
<dbReference type="EMBL" id="LR134162">
    <property type="protein sequence ID" value="VEB06235.1"/>
    <property type="molecule type" value="Genomic_DNA"/>
</dbReference>
<dbReference type="Proteomes" id="UP000282433">
    <property type="component" value="Chromosome"/>
</dbReference>
<feature type="compositionally biased region" description="Basic residues" evidence="1">
    <location>
        <begin position="73"/>
        <end position="84"/>
    </location>
</feature>
<accession>A0A447S2I5</accession>
<reference evidence="2 3" key="1">
    <citation type="submission" date="2018-12" db="EMBL/GenBank/DDBJ databases">
        <authorList>
            <consortium name="Pathogen Informatics"/>
        </authorList>
    </citation>
    <scope>NUCLEOTIDE SEQUENCE [LARGE SCALE GENOMIC DNA]</scope>
    <source>
        <strain evidence="2 3">NCTC13635</strain>
    </source>
</reference>
<dbReference type="AlphaFoldDB" id="A0A447S2I5"/>
<feature type="region of interest" description="Disordered" evidence="1">
    <location>
        <begin position="35"/>
        <end position="84"/>
    </location>
</feature>
<sequence>MINANTTANSAMAMISSLVYAAIRNPRTEVRHQFAAEHHADQQGEAERWQDLTGDDQSIGYHRRNGLQEPAYRRRTKQNGKKYR</sequence>